<evidence type="ECO:0000313" key="3">
    <source>
        <dbReference type="Proteomes" id="UP000799440"/>
    </source>
</evidence>
<dbReference type="PANTHER" id="PTHR21310:SF55">
    <property type="entry name" value="AMINOGLYCOSIDE PHOSPHOTRANSFERASE DOMAIN-CONTAINING PROTEIN"/>
    <property type="match status" value="1"/>
</dbReference>
<protein>
    <submittedName>
        <fullName evidence="2">Kinase-like protein</fullName>
    </submittedName>
</protein>
<dbReference type="InterPro" id="IPR011009">
    <property type="entry name" value="Kinase-like_dom_sf"/>
</dbReference>
<dbReference type="CDD" id="cd05120">
    <property type="entry name" value="APH_ChoK_like"/>
    <property type="match status" value="1"/>
</dbReference>
<dbReference type="GO" id="GO:0016301">
    <property type="term" value="F:kinase activity"/>
    <property type="evidence" value="ECO:0007669"/>
    <property type="project" value="UniProtKB-KW"/>
</dbReference>
<accession>A0A6A6VLR8</accession>
<dbReference type="SUPFAM" id="SSF56112">
    <property type="entry name" value="Protein kinase-like (PK-like)"/>
    <property type="match status" value="1"/>
</dbReference>
<dbReference type="InterPro" id="IPR002575">
    <property type="entry name" value="Aminoglycoside_PTrfase"/>
</dbReference>
<proteinExistence type="predicted"/>
<organism evidence="2 3">
    <name type="scientific">Sporormia fimetaria CBS 119925</name>
    <dbReference type="NCBI Taxonomy" id="1340428"/>
    <lineage>
        <taxon>Eukaryota</taxon>
        <taxon>Fungi</taxon>
        <taxon>Dikarya</taxon>
        <taxon>Ascomycota</taxon>
        <taxon>Pezizomycotina</taxon>
        <taxon>Dothideomycetes</taxon>
        <taxon>Pleosporomycetidae</taxon>
        <taxon>Pleosporales</taxon>
        <taxon>Sporormiaceae</taxon>
        <taxon>Sporormia</taxon>
    </lineage>
</organism>
<dbReference type="Gene3D" id="3.90.1200.10">
    <property type="match status" value="1"/>
</dbReference>
<dbReference type="Proteomes" id="UP000799440">
    <property type="component" value="Unassembled WGS sequence"/>
</dbReference>
<dbReference type="PANTHER" id="PTHR21310">
    <property type="entry name" value="AMINOGLYCOSIDE PHOSPHOTRANSFERASE-RELATED-RELATED"/>
    <property type="match status" value="1"/>
</dbReference>
<sequence>MPAPSAFDTSLSASIAKPINDTPFRRFLTLFAIKLLKRVRSRSGVVLFLSDKLCVKYGGLSHLGEASAMQFVAKHTSIPVPRVYCAFEHRGRTYIVMERIHGTDVAKGWKSRSEASKAKVLGQLKRMIEELRRIPPPDGVGVESVEGGPLYDPRHPRSNWFGPFKNVLEFHRHLRSDFEAPCENYPDIEEMISLQDSGAWEPLVFTHGDLNSFNVLVSNDEVVGIIDWECAGWFPSYREYTQAWNVSPQNVFWRDEVDKFLEPMPDALRMEKIRLKYFGDV</sequence>
<dbReference type="AlphaFoldDB" id="A0A6A6VLR8"/>
<dbReference type="InterPro" id="IPR051678">
    <property type="entry name" value="AGP_Transferase"/>
</dbReference>
<keyword evidence="2" id="KW-0808">Transferase</keyword>
<feature type="domain" description="Aminoglycoside phosphotransferase" evidence="1">
    <location>
        <begin position="65"/>
        <end position="266"/>
    </location>
</feature>
<name>A0A6A6VLR8_9PLEO</name>
<evidence type="ECO:0000313" key="2">
    <source>
        <dbReference type="EMBL" id="KAF2750087.1"/>
    </source>
</evidence>
<dbReference type="EMBL" id="MU006564">
    <property type="protein sequence ID" value="KAF2750087.1"/>
    <property type="molecule type" value="Genomic_DNA"/>
</dbReference>
<dbReference type="Pfam" id="PF01636">
    <property type="entry name" value="APH"/>
    <property type="match status" value="1"/>
</dbReference>
<evidence type="ECO:0000259" key="1">
    <source>
        <dbReference type="Pfam" id="PF01636"/>
    </source>
</evidence>
<reference evidence="2" key="1">
    <citation type="journal article" date="2020" name="Stud. Mycol.">
        <title>101 Dothideomycetes genomes: a test case for predicting lifestyles and emergence of pathogens.</title>
        <authorList>
            <person name="Haridas S."/>
            <person name="Albert R."/>
            <person name="Binder M."/>
            <person name="Bloem J."/>
            <person name="Labutti K."/>
            <person name="Salamov A."/>
            <person name="Andreopoulos B."/>
            <person name="Baker S."/>
            <person name="Barry K."/>
            <person name="Bills G."/>
            <person name="Bluhm B."/>
            <person name="Cannon C."/>
            <person name="Castanera R."/>
            <person name="Culley D."/>
            <person name="Daum C."/>
            <person name="Ezra D."/>
            <person name="Gonzalez J."/>
            <person name="Henrissat B."/>
            <person name="Kuo A."/>
            <person name="Liang C."/>
            <person name="Lipzen A."/>
            <person name="Lutzoni F."/>
            <person name="Magnuson J."/>
            <person name="Mondo S."/>
            <person name="Nolan M."/>
            <person name="Ohm R."/>
            <person name="Pangilinan J."/>
            <person name="Park H.-J."/>
            <person name="Ramirez L."/>
            <person name="Alfaro M."/>
            <person name="Sun H."/>
            <person name="Tritt A."/>
            <person name="Yoshinaga Y."/>
            <person name="Zwiers L.-H."/>
            <person name="Turgeon B."/>
            <person name="Goodwin S."/>
            <person name="Spatafora J."/>
            <person name="Crous P."/>
            <person name="Grigoriev I."/>
        </authorList>
    </citation>
    <scope>NUCLEOTIDE SEQUENCE</scope>
    <source>
        <strain evidence="2">CBS 119925</strain>
    </source>
</reference>
<keyword evidence="3" id="KW-1185">Reference proteome</keyword>
<gene>
    <name evidence="2" type="ORF">M011DRAFT_396777</name>
</gene>
<keyword evidence="2" id="KW-0418">Kinase</keyword>
<dbReference type="OrthoDB" id="8300194at2759"/>